<comment type="subcellular location">
    <subcellularLocation>
        <location evidence="1">Cell outer membrane</location>
    </subcellularLocation>
</comment>
<keyword evidence="4" id="KW-0472">Membrane</keyword>
<feature type="chain" id="PRO_5003186851" evidence="6">
    <location>
        <begin position="27"/>
        <end position="530"/>
    </location>
</feature>
<evidence type="ECO:0000313" key="9">
    <source>
        <dbReference type="EMBL" id="ADQ79746.1"/>
    </source>
</evidence>
<reference evidence="9 10" key="2">
    <citation type="journal article" date="2011" name="Stand. Genomic Sci.">
        <title>Complete genome sequence of Paludibacter propionicigenes type strain (WB4).</title>
        <authorList>
            <person name="Gronow S."/>
            <person name="Munk C."/>
            <person name="Lapidus A."/>
            <person name="Nolan M."/>
            <person name="Lucas S."/>
            <person name="Hammon N."/>
            <person name="Deshpande S."/>
            <person name="Cheng J.F."/>
            <person name="Tapia R."/>
            <person name="Han C."/>
            <person name="Goodwin L."/>
            <person name="Pitluck S."/>
            <person name="Liolios K."/>
            <person name="Ivanova N."/>
            <person name="Mavromatis K."/>
            <person name="Mikhailova N."/>
            <person name="Pati A."/>
            <person name="Chen A."/>
            <person name="Palaniappan K."/>
            <person name="Land M."/>
            <person name="Hauser L."/>
            <person name="Chang Y.J."/>
            <person name="Jeffries C.D."/>
            <person name="Brambilla E."/>
            <person name="Rohde M."/>
            <person name="Goker M."/>
            <person name="Detter J.C."/>
            <person name="Woyke T."/>
            <person name="Bristow J."/>
            <person name="Eisen J.A."/>
            <person name="Markowitz V."/>
            <person name="Hugenholtz P."/>
            <person name="Kyrpides N.C."/>
            <person name="Klenk H.P."/>
        </authorList>
    </citation>
    <scope>NUCLEOTIDE SEQUENCE [LARGE SCALE GENOMIC DNA]</scope>
    <source>
        <strain evidence="10">DSM 17365 / JCM 13257 / WB4</strain>
    </source>
</reference>
<keyword evidence="3 6" id="KW-0732">Signal</keyword>
<dbReference type="InterPro" id="IPR033985">
    <property type="entry name" value="SusD-like_N"/>
</dbReference>
<evidence type="ECO:0000313" key="10">
    <source>
        <dbReference type="Proteomes" id="UP000008718"/>
    </source>
</evidence>
<keyword evidence="5" id="KW-0998">Cell outer membrane</keyword>
<dbReference type="HOGENOM" id="CLU_015553_1_4_10"/>
<accession>E4T4V2</accession>
<evidence type="ECO:0000256" key="2">
    <source>
        <dbReference type="ARBA" id="ARBA00006275"/>
    </source>
</evidence>
<dbReference type="Pfam" id="PF14322">
    <property type="entry name" value="SusD-like_3"/>
    <property type="match status" value="1"/>
</dbReference>
<evidence type="ECO:0000256" key="3">
    <source>
        <dbReference type="ARBA" id="ARBA00022729"/>
    </source>
</evidence>
<dbReference type="PROSITE" id="PS51257">
    <property type="entry name" value="PROKAR_LIPOPROTEIN"/>
    <property type="match status" value="1"/>
</dbReference>
<dbReference type="Gene3D" id="1.25.40.390">
    <property type="match status" value="1"/>
</dbReference>
<dbReference type="STRING" id="694427.Palpr_1603"/>
<dbReference type="EMBL" id="CP002345">
    <property type="protein sequence ID" value="ADQ79746.1"/>
    <property type="molecule type" value="Genomic_DNA"/>
</dbReference>
<dbReference type="eggNOG" id="COG0702">
    <property type="taxonomic scope" value="Bacteria"/>
</dbReference>
<dbReference type="InterPro" id="IPR012944">
    <property type="entry name" value="SusD_RagB_dom"/>
</dbReference>
<sequence length="530" mass="58324">MKKIYKQLLIISVILSVTGFSSCVNLEEDARSQITTENFYKTDNDAIAAVQSIYSDLTHNTSGDHASIYNRQLVLAVGMLTDDHIAGVGATNPDVRSLCALTASATNTRFYELWRQHYEAINRANSAISRIPGITGGDAALKTRLVLEARFLRGLLYYNLVRLWGEVPLVTQETTTLQNLQLAKSPVDAVYKQIIDDFTAAADGLPLSYTGADGFRATKGAARAFLINVYVTRRDYNKALEQYNIISTTPYSYGLFPSYADNFVTSKENTVEHIFDANFIADGSAAMSGKGNVNILSMISTWIYGYETGQGTGYGADQPLVTLRGKFKASDTRTKITFKDSVFSSAAKVKKMYYPHFYKYWDPTAAANLANNGVNAPIIRYSEVLLFAAEAKNELSGPGDPNDASSAYALFNKVYKRARPTSSGLTTGLTKEQFRDSIFNERQLEFVYEQIRFFDLIRINGSGSALLVKALQALPTIAAQQAAAGIPGVSATNEWVVAKSKNVSEKFLLLPIPATELLNNKKLVQNDAWK</sequence>
<feature type="signal peptide" evidence="6">
    <location>
        <begin position="1"/>
        <end position="26"/>
    </location>
</feature>
<evidence type="ECO:0000256" key="1">
    <source>
        <dbReference type="ARBA" id="ARBA00004442"/>
    </source>
</evidence>
<name>E4T4V2_PALPW</name>
<evidence type="ECO:0000259" key="8">
    <source>
        <dbReference type="Pfam" id="PF14322"/>
    </source>
</evidence>
<organism evidence="9 10">
    <name type="scientific">Paludibacter propionicigenes (strain DSM 17365 / JCM 13257 / WB4)</name>
    <dbReference type="NCBI Taxonomy" id="694427"/>
    <lineage>
        <taxon>Bacteria</taxon>
        <taxon>Pseudomonadati</taxon>
        <taxon>Bacteroidota</taxon>
        <taxon>Bacteroidia</taxon>
        <taxon>Bacteroidales</taxon>
        <taxon>Paludibacteraceae</taxon>
        <taxon>Paludibacter</taxon>
    </lineage>
</organism>
<dbReference type="AlphaFoldDB" id="E4T4V2"/>
<dbReference type="InterPro" id="IPR011990">
    <property type="entry name" value="TPR-like_helical_dom_sf"/>
</dbReference>
<evidence type="ECO:0000259" key="7">
    <source>
        <dbReference type="Pfam" id="PF07980"/>
    </source>
</evidence>
<dbReference type="RefSeq" id="WP_013445115.1">
    <property type="nucleotide sequence ID" value="NC_014734.1"/>
</dbReference>
<dbReference type="SUPFAM" id="SSF48452">
    <property type="entry name" value="TPR-like"/>
    <property type="match status" value="1"/>
</dbReference>
<proteinExistence type="inferred from homology"/>
<dbReference type="Proteomes" id="UP000008718">
    <property type="component" value="Chromosome"/>
</dbReference>
<keyword evidence="10" id="KW-1185">Reference proteome</keyword>
<evidence type="ECO:0000256" key="5">
    <source>
        <dbReference type="ARBA" id="ARBA00023237"/>
    </source>
</evidence>
<dbReference type="Pfam" id="PF07980">
    <property type="entry name" value="SusD_RagB"/>
    <property type="match status" value="1"/>
</dbReference>
<evidence type="ECO:0000256" key="4">
    <source>
        <dbReference type="ARBA" id="ARBA00023136"/>
    </source>
</evidence>
<protein>
    <submittedName>
        <fullName evidence="9">RagB/SusD domain protein</fullName>
    </submittedName>
</protein>
<feature type="domain" description="RagB/SusD" evidence="7">
    <location>
        <begin position="318"/>
        <end position="529"/>
    </location>
</feature>
<evidence type="ECO:0000256" key="6">
    <source>
        <dbReference type="SAM" id="SignalP"/>
    </source>
</evidence>
<feature type="domain" description="SusD-like N-terminal" evidence="8">
    <location>
        <begin position="105"/>
        <end position="230"/>
    </location>
</feature>
<dbReference type="KEGG" id="ppn:Palpr_1603"/>
<reference key="1">
    <citation type="submission" date="2010-11" db="EMBL/GenBank/DDBJ databases">
        <title>The complete genome of Paludibacter propionicigenes DSM 17365.</title>
        <authorList>
            <consortium name="US DOE Joint Genome Institute (JGI-PGF)"/>
            <person name="Lucas S."/>
            <person name="Copeland A."/>
            <person name="Lapidus A."/>
            <person name="Bruce D."/>
            <person name="Goodwin L."/>
            <person name="Pitluck S."/>
            <person name="Kyrpides N."/>
            <person name="Mavromatis K."/>
            <person name="Ivanova N."/>
            <person name="Munk A.C."/>
            <person name="Brettin T."/>
            <person name="Detter J.C."/>
            <person name="Han C."/>
            <person name="Tapia R."/>
            <person name="Land M."/>
            <person name="Hauser L."/>
            <person name="Markowitz V."/>
            <person name="Cheng J.-F."/>
            <person name="Hugenholtz P."/>
            <person name="Woyke T."/>
            <person name="Wu D."/>
            <person name="Gronow S."/>
            <person name="Wellnitz S."/>
            <person name="Brambilla E."/>
            <person name="Klenk H.-P."/>
            <person name="Eisen J.A."/>
        </authorList>
    </citation>
    <scope>NUCLEOTIDE SEQUENCE</scope>
    <source>
        <strain>WB4</strain>
    </source>
</reference>
<gene>
    <name evidence="9" type="ordered locus">Palpr_1603</name>
</gene>
<comment type="similarity">
    <text evidence="2">Belongs to the SusD family.</text>
</comment>
<dbReference type="GO" id="GO:0009279">
    <property type="term" value="C:cell outer membrane"/>
    <property type="evidence" value="ECO:0007669"/>
    <property type="project" value="UniProtKB-SubCell"/>
</dbReference>